<accession>A0A0N9HSM6</accession>
<protein>
    <recommendedName>
        <fullName evidence="2">DUF218 domain-containing protein</fullName>
    </recommendedName>
</protein>
<dbReference type="Pfam" id="PF02698">
    <property type="entry name" value="DUF218"/>
    <property type="match status" value="1"/>
</dbReference>
<dbReference type="InterPro" id="IPR003848">
    <property type="entry name" value="DUF218"/>
</dbReference>
<evidence type="ECO:0000256" key="1">
    <source>
        <dbReference type="SAM" id="Phobius"/>
    </source>
</evidence>
<dbReference type="PANTHER" id="PTHR30336:SF6">
    <property type="entry name" value="INTEGRAL MEMBRANE PROTEIN"/>
    <property type="match status" value="1"/>
</dbReference>
<keyword evidence="1" id="KW-0472">Membrane</keyword>
<sequence>MDKRRWSRWAVRGLVIGAGAVAVAIGGSMTWSYTASGGHRFGAADAPAAPVAIVFGAKVQDDRPLPFLAGRLDVTVDLVRAGKVKAVLVSGDADGTSGNETRAMTAYLAAKGVDEKMIVADASGLDTYDTCARAVRVYGVDRALLVTQSYHLPRAVSLCRSLGMRADGVAATCDCTTGSLVRNRAREWLATVGAVPEAIWNRDPAVLSTPDGSVRDLTSAQSPGTR</sequence>
<evidence type="ECO:0000259" key="2">
    <source>
        <dbReference type="Pfam" id="PF02698"/>
    </source>
</evidence>
<proteinExistence type="predicted"/>
<feature type="domain" description="DUF218" evidence="2">
    <location>
        <begin position="51"/>
        <end position="173"/>
    </location>
</feature>
<dbReference type="InterPro" id="IPR051599">
    <property type="entry name" value="Cell_Envelope_Assoc"/>
</dbReference>
<keyword evidence="1" id="KW-0812">Transmembrane</keyword>
<dbReference type="GO" id="GO:0005886">
    <property type="term" value="C:plasma membrane"/>
    <property type="evidence" value="ECO:0007669"/>
    <property type="project" value="TreeGrafter"/>
</dbReference>
<name>A0A0N9HSM6_9PSEU</name>
<organism evidence="3 4">
    <name type="scientific">Kibdelosporangium phytohabitans</name>
    <dbReference type="NCBI Taxonomy" id="860235"/>
    <lineage>
        <taxon>Bacteria</taxon>
        <taxon>Bacillati</taxon>
        <taxon>Actinomycetota</taxon>
        <taxon>Actinomycetes</taxon>
        <taxon>Pseudonocardiales</taxon>
        <taxon>Pseudonocardiaceae</taxon>
        <taxon>Kibdelosporangium</taxon>
    </lineage>
</organism>
<feature type="transmembrane region" description="Helical" evidence="1">
    <location>
        <begin position="9"/>
        <end position="31"/>
    </location>
</feature>
<evidence type="ECO:0000313" key="3">
    <source>
        <dbReference type="EMBL" id="ALG07918.1"/>
    </source>
</evidence>
<evidence type="ECO:0000313" key="4">
    <source>
        <dbReference type="Proteomes" id="UP000063699"/>
    </source>
</evidence>
<dbReference type="RefSeq" id="WP_054289828.1">
    <property type="nucleotide sequence ID" value="NZ_CP012752.1"/>
</dbReference>
<dbReference type="STRING" id="860235.AOZ06_14235"/>
<dbReference type="Proteomes" id="UP000063699">
    <property type="component" value="Chromosome"/>
</dbReference>
<reference evidence="3 4" key="1">
    <citation type="submission" date="2015-07" db="EMBL/GenBank/DDBJ databases">
        <title>Genome sequencing of Kibdelosporangium phytohabitans.</title>
        <authorList>
            <person name="Qin S."/>
            <person name="Xing K."/>
        </authorList>
    </citation>
    <scope>NUCLEOTIDE SEQUENCE [LARGE SCALE GENOMIC DNA]</scope>
    <source>
        <strain evidence="3 4">KLBMP1111</strain>
    </source>
</reference>
<dbReference type="KEGG" id="kphy:AOZ06_14235"/>
<dbReference type="EMBL" id="CP012752">
    <property type="protein sequence ID" value="ALG07918.1"/>
    <property type="molecule type" value="Genomic_DNA"/>
</dbReference>
<gene>
    <name evidence="3" type="ORF">AOZ06_14235</name>
</gene>
<dbReference type="PANTHER" id="PTHR30336">
    <property type="entry name" value="INNER MEMBRANE PROTEIN, PROBABLE PERMEASE"/>
    <property type="match status" value="1"/>
</dbReference>
<keyword evidence="4" id="KW-1185">Reference proteome</keyword>
<keyword evidence="1" id="KW-1133">Transmembrane helix</keyword>
<dbReference type="AlphaFoldDB" id="A0A0N9HSM6"/>
<dbReference type="OrthoDB" id="9782395at2"/>
<dbReference type="CDD" id="cd06259">
    <property type="entry name" value="YdcF-like"/>
    <property type="match status" value="1"/>
</dbReference>